<name>A0A1G9AMC5_9GAMM</name>
<dbReference type="AlphaFoldDB" id="A0A1G9AMC5"/>
<keyword evidence="2" id="KW-1185">Reference proteome</keyword>
<dbReference type="Proteomes" id="UP000199527">
    <property type="component" value="Unassembled WGS sequence"/>
</dbReference>
<dbReference type="OrthoDB" id="6398837at2"/>
<sequence length="195" mass="21369">MNRMLNGAIMVVAGVLLGISATEVSSFVSSQPVELINSEVRKVSSSVESDQQALMRELDKLTQLQNPNPELSSVVNNIQALASRLSANLSQVSYFTNTIESNFLWLAEKERLAQINSFPDFILPKKKAASLCGDDITFSVTSEFGSRITTSLAGRRANFEVGDEAIFESDGERAKLAYLGKADGYYQFRLICSLV</sequence>
<dbReference type="EMBL" id="FNEM01000024">
    <property type="protein sequence ID" value="SDK28383.1"/>
    <property type="molecule type" value="Genomic_DNA"/>
</dbReference>
<proteinExistence type="predicted"/>
<organism evidence="1 2">
    <name type="scientific">Ferrimonas sediminum</name>
    <dbReference type="NCBI Taxonomy" id="718193"/>
    <lineage>
        <taxon>Bacteria</taxon>
        <taxon>Pseudomonadati</taxon>
        <taxon>Pseudomonadota</taxon>
        <taxon>Gammaproteobacteria</taxon>
        <taxon>Alteromonadales</taxon>
        <taxon>Ferrimonadaceae</taxon>
        <taxon>Ferrimonas</taxon>
    </lineage>
</organism>
<evidence type="ECO:0000313" key="1">
    <source>
        <dbReference type="EMBL" id="SDK28383.1"/>
    </source>
</evidence>
<evidence type="ECO:0000313" key="2">
    <source>
        <dbReference type="Proteomes" id="UP000199527"/>
    </source>
</evidence>
<dbReference type="RefSeq" id="WP_143026685.1">
    <property type="nucleotide sequence ID" value="NZ_FNEM01000024.1"/>
</dbReference>
<protein>
    <submittedName>
        <fullName evidence="1">Uncharacterized protein</fullName>
    </submittedName>
</protein>
<accession>A0A1G9AMC5</accession>
<gene>
    <name evidence="1" type="ORF">SAMN04488540_12425</name>
</gene>
<reference evidence="2" key="1">
    <citation type="submission" date="2016-10" db="EMBL/GenBank/DDBJ databases">
        <authorList>
            <person name="Varghese N."/>
            <person name="Submissions S."/>
        </authorList>
    </citation>
    <scope>NUCLEOTIDE SEQUENCE [LARGE SCALE GENOMIC DNA]</scope>
    <source>
        <strain evidence="2">DSM 23317</strain>
    </source>
</reference>